<dbReference type="InterPro" id="IPR043604">
    <property type="entry name" value="DUF883_N"/>
</dbReference>
<dbReference type="InterPro" id="IPR043605">
    <property type="entry name" value="DUF883_C"/>
</dbReference>
<evidence type="ECO:0000259" key="9">
    <source>
        <dbReference type="Pfam" id="PF19029"/>
    </source>
</evidence>
<dbReference type="AlphaFoldDB" id="A0A366HBY3"/>
<feature type="domain" description="DUF883" evidence="9">
    <location>
        <begin position="75"/>
        <end position="104"/>
    </location>
</feature>
<evidence type="ECO:0000256" key="5">
    <source>
        <dbReference type="ARBA" id="ARBA00022692"/>
    </source>
</evidence>
<evidence type="ECO:0000259" key="8">
    <source>
        <dbReference type="Pfam" id="PF05957"/>
    </source>
</evidence>
<protein>
    <submittedName>
        <fullName evidence="10">ElaB/YqjD/DUF883 family membrane-anchored ribosome-binding protein</fullName>
    </submittedName>
</protein>
<comment type="subcellular location">
    <subcellularLocation>
        <location evidence="1">Cell inner membrane</location>
        <topology evidence="1">Single-pass membrane protein</topology>
    </subcellularLocation>
</comment>
<keyword evidence="11" id="KW-1185">Reference proteome</keyword>
<dbReference type="RefSeq" id="WP_113933382.1">
    <property type="nucleotide sequence ID" value="NZ_JACCEU010000003.1"/>
</dbReference>
<dbReference type="GO" id="GO:0043022">
    <property type="term" value="F:ribosome binding"/>
    <property type="evidence" value="ECO:0007669"/>
    <property type="project" value="InterPro"/>
</dbReference>
<evidence type="ECO:0000313" key="10">
    <source>
        <dbReference type="EMBL" id="RBP39428.1"/>
    </source>
</evidence>
<dbReference type="Proteomes" id="UP000253628">
    <property type="component" value="Unassembled WGS sequence"/>
</dbReference>
<feature type="domain" description="DUF883" evidence="8">
    <location>
        <begin position="12"/>
        <end position="63"/>
    </location>
</feature>
<dbReference type="Pfam" id="PF19029">
    <property type="entry name" value="DUF883_C"/>
    <property type="match status" value="1"/>
</dbReference>
<dbReference type="Pfam" id="PF05957">
    <property type="entry name" value="DUF883"/>
    <property type="match status" value="1"/>
</dbReference>
<keyword evidence="7" id="KW-0472">Membrane</keyword>
<dbReference type="OrthoDB" id="9181874at2"/>
<evidence type="ECO:0000256" key="1">
    <source>
        <dbReference type="ARBA" id="ARBA00004377"/>
    </source>
</evidence>
<dbReference type="GO" id="GO:0005886">
    <property type="term" value="C:plasma membrane"/>
    <property type="evidence" value="ECO:0007669"/>
    <property type="project" value="UniProtKB-SubCell"/>
</dbReference>
<dbReference type="PANTHER" id="PTHR35893">
    <property type="entry name" value="INNER MEMBRANE PROTEIN-RELATED"/>
    <property type="match status" value="1"/>
</dbReference>
<keyword evidence="4" id="KW-0997">Cell inner membrane</keyword>
<comment type="similarity">
    <text evidence="2">Belongs to the ElaB/YgaM/YqjD family.</text>
</comment>
<accession>A0A366HBY3</accession>
<keyword evidence="6" id="KW-1133">Transmembrane helix</keyword>
<keyword evidence="3" id="KW-1003">Cell membrane</keyword>
<evidence type="ECO:0000256" key="3">
    <source>
        <dbReference type="ARBA" id="ARBA00022475"/>
    </source>
</evidence>
<evidence type="ECO:0000256" key="6">
    <source>
        <dbReference type="ARBA" id="ARBA00022989"/>
    </source>
</evidence>
<evidence type="ECO:0000313" key="11">
    <source>
        <dbReference type="Proteomes" id="UP000253628"/>
    </source>
</evidence>
<organism evidence="10 11">
    <name type="scientific">Eoetvoesiella caeni</name>
    <dbReference type="NCBI Taxonomy" id="645616"/>
    <lineage>
        <taxon>Bacteria</taxon>
        <taxon>Pseudomonadati</taxon>
        <taxon>Pseudomonadota</taxon>
        <taxon>Betaproteobacteria</taxon>
        <taxon>Burkholderiales</taxon>
        <taxon>Alcaligenaceae</taxon>
        <taxon>Eoetvoesiella</taxon>
    </lineage>
</organism>
<sequence>MAKNETQTKEEEFIDSVKDSLDDAEKLLREAADATGDKAAELRERAMTSLRRTREALYDTQDALMARGRRAARATDDYVHDNPWQAIGVAGLTGLLVGMLISRR</sequence>
<keyword evidence="5" id="KW-0812">Transmembrane</keyword>
<evidence type="ECO:0000256" key="7">
    <source>
        <dbReference type="ARBA" id="ARBA00023136"/>
    </source>
</evidence>
<proteinExistence type="inferred from homology"/>
<dbReference type="InterPro" id="IPR010279">
    <property type="entry name" value="YqjD/ElaB"/>
</dbReference>
<gene>
    <name evidence="10" type="ORF">DFR37_105221</name>
</gene>
<name>A0A366HBY3_9BURK</name>
<evidence type="ECO:0000256" key="2">
    <source>
        <dbReference type="ARBA" id="ARBA00010423"/>
    </source>
</evidence>
<dbReference type="EMBL" id="QNRQ01000005">
    <property type="protein sequence ID" value="RBP39428.1"/>
    <property type="molecule type" value="Genomic_DNA"/>
</dbReference>
<evidence type="ECO:0000256" key="4">
    <source>
        <dbReference type="ARBA" id="ARBA00022519"/>
    </source>
</evidence>
<reference evidence="10 11" key="1">
    <citation type="submission" date="2018-06" db="EMBL/GenBank/DDBJ databases">
        <title>Genomic Encyclopedia of Type Strains, Phase IV (KMG-IV): sequencing the most valuable type-strain genomes for metagenomic binning, comparative biology and taxonomic classification.</title>
        <authorList>
            <person name="Goeker M."/>
        </authorList>
    </citation>
    <scope>NUCLEOTIDE SEQUENCE [LARGE SCALE GENOMIC DNA]</scope>
    <source>
        <strain evidence="10 11">DSM 25520</strain>
    </source>
</reference>
<dbReference type="PANTHER" id="PTHR35893:SF3">
    <property type="entry name" value="INNER MEMBRANE PROTEIN"/>
    <property type="match status" value="1"/>
</dbReference>
<comment type="caution">
    <text evidence="10">The sequence shown here is derived from an EMBL/GenBank/DDBJ whole genome shotgun (WGS) entry which is preliminary data.</text>
</comment>